<gene>
    <name evidence="5" type="ORF">C496_19250</name>
</gene>
<protein>
    <submittedName>
        <fullName evidence="5">NAD-dependent epimerase/dehydratase</fullName>
    </submittedName>
</protein>
<dbReference type="AlphaFoldDB" id="L9VKT1"/>
<dbReference type="SUPFAM" id="SSF51735">
    <property type="entry name" value="NAD(P)-binding Rossmann-fold domains"/>
    <property type="match status" value="1"/>
</dbReference>
<dbReference type="STRING" id="1114856.GCA_000383975_04136"/>
<dbReference type="PANTHER" id="PTHR43078:SF6">
    <property type="entry name" value="UDP-GLUCURONIC ACID DECARBOXYLASE 1"/>
    <property type="match status" value="1"/>
</dbReference>
<dbReference type="PATRIC" id="fig|1114856.3.peg.3985"/>
<evidence type="ECO:0000313" key="6">
    <source>
        <dbReference type="Proteomes" id="UP000011599"/>
    </source>
</evidence>
<keyword evidence="4" id="KW-0456">Lyase</keyword>
<dbReference type="eggNOG" id="arCOG01369">
    <property type="taxonomic scope" value="Archaea"/>
</dbReference>
<evidence type="ECO:0000256" key="1">
    <source>
        <dbReference type="ARBA" id="ARBA00001911"/>
    </source>
</evidence>
<dbReference type="EMBL" id="AOHW01000045">
    <property type="protein sequence ID" value="ELY37676.1"/>
    <property type="molecule type" value="Genomic_DNA"/>
</dbReference>
<dbReference type="PANTHER" id="PTHR43078">
    <property type="entry name" value="UDP-GLUCURONIC ACID DECARBOXYLASE-RELATED"/>
    <property type="match status" value="1"/>
</dbReference>
<reference evidence="5 6" key="1">
    <citation type="journal article" date="2014" name="PLoS Genet.">
        <title>Phylogenetically driven sequencing of extremely halophilic archaea reveals strategies for static and dynamic osmo-response.</title>
        <authorList>
            <person name="Becker E.A."/>
            <person name="Seitzer P.M."/>
            <person name="Tritt A."/>
            <person name="Larsen D."/>
            <person name="Krusor M."/>
            <person name="Yao A.I."/>
            <person name="Wu D."/>
            <person name="Madern D."/>
            <person name="Eisen J.A."/>
            <person name="Darling A.E."/>
            <person name="Facciotti M.T."/>
        </authorList>
    </citation>
    <scope>NUCLEOTIDE SEQUENCE [LARGE SCALE GENOMIC DNA]</scope>
    <source>
        <strain evidence="5 6">GA33</strain>
    </source>
</reference>
<dbReference type="Gene3D" id="3.40.50.720">
    <property type="entry name" value="NAD(P)-binding Rossmann-like Domain"/>
    <property type="match status" value="1"/>
</dbReference>
<dbReference type="RefSeq" id="WP_006091980.1">
    <property type="nucleotide sequence ID" value="NZ_AOHW01000045.1"/>
</dbReference>
<evidence type="ECO:0000256" key="2">
    <source>
        <dbReference type="ARBA" id="ARBA00022793"/>
    </source>
</evidence>
<keyword evidence="3" id="KW-0520">NAD</keyword>
<dbReference type="InterPro" id="IPR044516">
    <property type="entry name" value="UXS-like"/>
</dbReference>
<dbReference type="Proteomes" id="UP000011599">
    <property type="component" value="Unassembled WGS sequence"/>
</dbReference>
<dbReference type="GO" id="GO:0070403">
    <property type="term" value="F:NAD+ binding"/>
    <property type="evidence" value="ECO:0007669"/>
    <property type="project" value="InterPro"/>
</dbReference>
<organism evidence="5 6">
    <name type="scientific">Natronorubrum tibetense GA33</name>
    <dbReference type="NCBI Taxonomy" id="1114856"/>
    <lineage>
        <taxon>Archaea</taxon>
        <taxon>Methanobacteriati</taxon>
        <taxon>Methanobacteriota</taxon>
        <taxon>Stenosarchaea group</taxon>
        <taxon>Halobacteria</taxon>
        <taxon>Halobacteriales</taxon>
        <taxon>Natrialbaceae</taxon>
        <taxon>Natronorubrum</taxon>
    </lineage>
</organism>
<dbReference type="Gene3D" id="3.90.25.10">
    <property type="entry name" value="UDP-galactose 4-epimerase, domain 1"/>
    <property type="match status" value="1"/>
</dbReference>
<sequence>MVISNFVSQDLNGKPPEICRSGEQIRGFTYVNDAVPVNRTLMRMGTGEEEVMNVDSTGTSDIRTLTEEIREAIDPELEIEYTEARTGDAKAAQADASRATELVCYEPRRSRRGIERFIEWYEANREWYEPLVLRS</sequence>
<dbReference type="GO" id="GO:0042732">
    <property type="term" value="P:D-xylose metabolic process"/>
    <property type="evidence" value="ECO:0007669"/>
    <property type="project" value="InterPro"/>
</dbReference>
<accession>L9VKT1</accession>
<dbReference type="GO" id="GO:0048040">
    <property type="term" value="F:UDP-glucuronate decarboxylase activity"/>
    <property type="evidence" value="ECO:0007669"/>
    <property type="project" value="TreeGrafter"/>
</dbReference>
<keyword evidence="6" id="KW-1185">Reference proteome</keyword>
<comment type="cofactor">
    <cofactor evidence="1">
        <name>NAD(+)</name>
        <dbReference type="ChEBI" id="CHEBI:57540"/>
    </cofactor>
</comment>
<comment type="caution">
    <text evidence="5">The sequence shown here is derived from an EMBL/GenBank/DDBJ whole genome shotgun (WGS) entry which is preliminary data.</text>
</comment>
<evidence type="ECO:0000256" key="4">
    <source>
        <dbReference type="ARBA" id="ARBA00023239"/>
    </source>
</evidence>
<evidence type="ECO:0000313" key="5">
    <source>
        <dbReference type="EMBL" id="ELY37676.1"/>
    </source>
</evidence>
<proteinExistence type="predicted"/>
<dbReference type="InterPro" id="IPR036291">
    <property type="entry name" value="NAD(P)-bd_dom_sf"/>
</dbReference>
<evidence type="ECO:0000256" key="3">
    <source>
        <dbReference type="ARBA" id="ARBA00023027"/>
    </source>
</evidence>
<dbReference type="GO" id="GO:0005737">
    <property type="term" value="C:cytoplasm"/>
    <property type="evidence" value="ECO:0007669"/>
    <property type="project" value="TreeGrafter"/>
</dbReference>
<dbReference type="OrthoDB" id="4907at2157"/>
<name>L9VKT1_9EURY</name>
<keyword evidence="2" id="KW-0210">Decarboxylase</keyword>